<proteinExistence type="predicted"/>
<protein>
    <submittedName>
        <fullName evidence="2">Uncharacterized protein</fullName>
    </submittedName>
</protein>
<accession>A0A2S5KJV7</accession>
<evidence type="ECO:0000313" key="2">
    <source>
        <dbReference type="EMBL" id="PPC74915.1"/>
    </source>
</evidence>
<dbReference type="EMBL" id="PRLP01000122">
    <property type="protein sequence ID" value="PPC74915.1"/>
    <property type="molecule type" value="Genomic_DNA"/>
</dbReference>
<sequence>MINKAIPLVLSILVLGGCQTMQQNTASSGSGCRLSGAGSSCAAQEVQQLLHIQRQLNAMTYVERERWLKKQGQKQPWPAPVLAVVAYTSTDATLEQRQKVAGLMQKLPPNLNYDSRSLLNLMSESNQQQLALIRMLQKSQKNNDQLQSQISDLEGKIKALTAIEEKLAPNEAVGSGNTKP</sequence>
<dbReference type="PROSITE" id="PS51257">
    <property type="entry name" value="PROKAR_LIPOPROTEIN"/>
    <property type="match status" value="1"/>
</dbReference>
<reference evidence="2 3" key="1">
    <citation type="submission" date="2018-02" db="EMBL/GenBank/DDBJ databases">
        <title>novel marine gammaproteobacteria from coastal saline agro ecosystem.</title>
        <authorList>
            <person name="Krishnan R."/>
            <person name="Ramesh Kumar N."/>
        </authorList>
    </citation>
    <scope>NUCLEOTIDE SEQUENCE [LARGE SCALE GENOMIC DNA]</scope>
    <source>
        <strain evidence="2 3">228</strain>
    </source>
</reference>
<evidence type="ECO:0000313" key="3">
    <source>
        <dbReference type="Proteomes" id="UP000238196"/>
    </source>
</evidence>
<organism evidence="2 3">
    <name type="scientific">Proteobacteria bacterium 228</name>
    <dbReference type="NCBI Taxonomy" id="2083153"/>
    <lineage>
        <taxon>Bacteria</taxon>
        <taxon>Pseudomonadati</taxon>
        <taxon>Pseudomonadota</taxon>
    </lineage>
</organism>
<keyword evidence="1" id="KW-0175">Coiled coil</keyword>
<comment type="caution">
    <text evidence="2">The sequence shown here is derived from an EMBL/GenBank/DDBJ whole genome shotgun (WGS) entry which is preliminary data.</text>
</comment>
<gene>
    <name evidence="2" type="ORF">C4K68_23290</name>
</gene>
<dbReference type="Proteomes" id="UP000238196">
    <property type="component" value="Unassembled WGS sequence"/>
</dbReference>
<feature type="coiled-coil region" evidence="1">
    <location>
        <begin position="136"/>
        <end position="163"/>
    </location>
</feature>
<evidence type="ECO:0000256" key="1">
    <source>
        <dbReference type="SAM" id="Coils"/>
    </source>
</evidence>
<dbReference type="AlphaFoldDB" id="A0A2S5KJV7"/>
<name>A0A2S5KJV7_9PROT</name>